<comment type="caution">
    <text evidence="1">The sequence shown here is derived from an EMBL/GenBank/DDBJ whole genome shotgun (WGS) entry which is preliminary data.</text>
</comment>
<organism evidence="1">
    <name type="scientific">candidate division CPR3 bacterium</name>
    <dbReference type="NCBI Taxonomy" id="2268181"/>
    <lineage>
        <taxon>Bacteria</taxon>
        <taxon>Bacteria division CPR3</taxon>
    </lineage>
</organism>
<proteinExistence type="predicted"/>
<accession>A0A7C4RA68</accession>
<name>A0A7C4RA68_UNCC3</name>
<evidence type="ECO:0000313" key="1">
    <source>
        <dbReference type="EMBL" id="HGT70885.1"/>
    </source>
</evidence>
<gene>
    <name evidence="1" type="ORF">ENT43_01340</name>
</gene>
<dbReference type="AlphaFoldDB" id="A0A7C4RA68"/>
<protein>
    <submittedName>
        <fullName evidence="1">Uncharacterized protein</fullName>
    </submittedName>
</protein>
<reference evidence="1" key="1">
    <citation type="journal article" date="2020" name="mSystems">
        <title>Genome- and Community-Level Interaction Insights into Carbon Utilization and Element Cycling Functions of Hydrothermarchaeota in Hydrothermal Sediment.</title>
        <authorList>
            <person name="Zhou Z."/>
            <person name="Liu Y."/>
            <person name="Xu W."/>
            <person name="Pan J."/>
            <person name="Luo Z.H."/>
            <person name="Li M."/>
        </authorList>
    </citation>
    <scope>NUCLEOTIDE SEQUENCE [LARGE SCALE GENOMIC DNA]</scope>
    <source>
        <strain evidence="1">SpSt-579</strain>
    </source>
</reference>
<dbReference type="EMBL" id="DSYQ01000004">
    <property type="protein sequence ID" value="HGT70885.1"/>
    <property type="molecule type" value="Genomic_DNA"/>
</dbReference>
<sequence length="476" mass="52880">MKRAVLFTIAIVFCVAVGASSQSISTIRFAKGTDPRPVLQAQNYLLAGNPAKGCLMGAPKVLEEKSAQYSLEFKEGSLCDGTPEALRFELFWKDPEDSSIYKAGFAIQTREGDNIFWYGFFEPELRETVSEEWVSQKLVASLPISEEHPIVAPRGPIIRNIEMTVQGQFNDTDIAIRSMGYEPKGWIKACLAYDRRTVVGQTEDGKNIILMNEIHQRDCENVPTSRRVEITNVFLGGQIAGIFLRTPGVEKGTWSLLKKTWAVSKIEPQSPSVVVKPEEKKAEISNHSVVPAPEAVGALSVLRDVTEMRGSKKSEFCELVIGENPISISEVIVYNDEKSAAIALREMDTGKLKLTGQTDDPSALKPSGTFTAKQVEEACLGREVERIARDKTIDIEVSRVYSSNLPALDEDLGTKKYRDRLVGVNLCWKDGCKPKVWIAVGKKDVEVPLVQIESVRGKNSRDVEIFLRWKALVLSR</sequence>